<dbReference type="AlphaFoldDB" id="A0A1R4H4E1"/>
<sequence length="41" mass="4626">MQQITLEKDTFSDEHGQTLVDFFGKMTAGDNGLVNILVKQR</sequence>
<proteinExistence type="predicted"/>
<keyword evidence="2" id="KW-1185">Reference proteome</keyword>
<organism evidence="1 2">
    <name type="scientific">Crenothrix polyspora</name>
    <dbReference type="NCBI Taxonomy" id="360316"/>
    <lineage>
        <taxon>Bacteria</taxon>
        <taxon>Pseudomonadati</taxon>
        <taxon>Pseudomonadota</taxon>
        <taxon>Gammaproteobacteria</taxon>
        <taxon>Methylococcales</taxon>
        <taxon>Crenotrichaceae</taxon>
        <taxon>Crenothrix</taxon>
    </lineage>
</organism>
<dbReference type="EMBL" id="FUKI01000084">
    <property type="protein sequence ID" value="SJM91104.1"/>
    <property type="molecule type" value="Genomic_DNA"/>
</dbReference>
<reference evidence="2" key="1">
    <citation type="submission" date="2017-02" db="EMBL/GenBank/DDBJ databases">
        <authorList>
            <person name="Daims H."/>
        </authorList>
    </citation>
    <scope>NUCLEOTIDE SEQUENCE [LARGE SCALE GENOMIC DNA]</scope>
</reference>
<name>A0A1R4H4E1_9GAMM</name>
<evidence type="ECO:0000313" key="2">
    <source>
        <dbReference type="Proteomes" id="UP000195667"/>
    </source>
</evidence>
<protein>
    <submittedName>
        <fullName evidence="1">Uncharacterized protein</fullName>
    </submittedName>
</protein>
<accession>A0A1R4H4E1</accession>
<dbReference type="Proteomes" id="UP000195667">
    <property type="component" value="Unassembled WGS sequence"/>
</dbReference>
<evidence type="ECO:0000313" key="1">
    <source>
        <dbReference type="EMBL" id="SJM91104.1"/>
    </source>
</evidence>
<gene>
    <name evidence="1" type="ORF">CRENPOLYSF1_1740002</name>
</gene>